<feature type="region of interest" description="Disordered" evidence="1">
    <location>
        <begin position="1"/>
        <end position="29"/>
    </location>
</feature>
<dbReference type="EMBL" id="HBHR01020324">
    <property type="protein sequence ID" value="CAD9871754.1"/>
    <property type="molecule type" value="Transcribed_RNA"/>
</dbReference>
<organism evidence="2">
    <name type="scientific">Fibrocapsa japonica</name>
    <dbReference type="NCBI Taxonomy" id="94617"/>
    <lineage>
        <taxon>Eukaryota</taxon>
        <taxon>Sar</taxon>
        <taxon>Stramenopiles</taxon>
        <taxon>Ochrophyta</taxon>
        <taxon>Raphidophyceae</taxon>
        <taxon>Chattonellales</taxon>
        <taxon>Chattonellaceae</taxon>
        <taxon>Fibrocapsa</taxon>
    </lineage>
</organism>
<protein>
    <recommendedName>
        <fullName evidence="3">PX domain-containing protein</fullName>
    </recommendedName>
</protein>
<reference evidence="2" key="1">
    <citation type="submission" date="2021-01" db="EMBL/GenBank/DDBJ databases">
        <authorList>
            <person name="Corre E."/>
            <person name="Pelletier E."/>
            <person name="Niang G."/>
            <person name="Scheremetjew M."/>
            <person name="Finn R."/>
            <person name="Kale V."/>
            <person name="Holt S."/>
            <person name="Cochrane G."/>
            <person name="Meng A."/>
            <person name="Brown T."/>
            <person name="Cohen L."/>
        </authorList>
    </citation>
    <scope>NUCLEOTIDE SEQUENCE</scope>
    <source>
        <strain evidence="2">CCMP1661</strain>
    </source>
</reference>
<name>A0A7S2V657_9STRA</name>
<evidence type="ECO:0000313" key="2">
    <source>
        <dbReference type="EMBL" id="CAD9871754.1"/>
    </source>
</evidence>
<dbReference type="AlphaFoldDB" id="A0A7S2V657"/>
<feature type="region of interest" description="Disordered" evidence="1">
    <location>
        <begin position="165"/>
        <end position="185"/>
    </location>
</feature>
<sequence length="379" mass="42807">MLPSGEQESEKMEEQTVPIKGQDSPPLVRSTSSILKFNKESSTFLILAETGPNIQASPSNQAAEFQRPPSKKFSSGNFTFVVSDEPLRRDSSVSSMLSMRTRPREPSEGGFGWYDTEEREDHSGHYSEGQHDQLTTLEAIALACDEKKQHEVMCEKCLLEMEQQQSNERDANGSSKKSQKSVLFESSNSNMMIGTKCFYKTRNTLASGKPQQDTRDSGGGPGGTQDAPPSRRVASGGTLQLLRQTRFDAEQVWYAVSIAGIRIVQTSAGQHAEYKVAVASGQQLVCCWKRHSDFKRAAEQHKHQQEMHQRRRPKGYLYMPKTKDAWVRLGEIKKTFRCLEIQYLLLKSTYLQDFLQALLFESPTEDLLMDFMEHRDGDS</sequence>
<accession>A0A7S2V657</accession>
<gene>
    <name evidence="2" type="ORF">FJAP1339_LOCUS10347</name>
</gene>
<evidence type="ECO:0000256" key="1">
    <source>
        <dbReference type="SAM" id="MobiDB-lite"/>
    </source>
</evidence>
<feature type="region of interest" description="Disordered" evidence="1">
    <location>
        <begin position="206"/>
        <end position="233"/>
    </location>
</feature>
<proteinExistence type="predicted"/>
<feature type="region of interest" description="Disordered" evidence="1">
    <location>
        <begin position="93"/>
        <end position="112"/>
    </location>
</feature>
<evidence type="ECO:0008006" key="3">
    <source>
        <dbReference type="Google" id="ProtNLM"/>
    </source>
</evidence>